<dbReference type="Gramene" id="TVU04056">
    <property type="protein sequence ID" value="TVU04056"/>
    <property type="gene ID" value="EJB05_50384"/>
</dbReference>
<evidence type="ECO:0000313" key="5">
    <source>
        <dbReference type="Proteomes" id="UP000324897"/>
    </source>
</evidence>
<comment type="cofactor">
    <cofactor evidence="2">
        <name>a divalent metal cation</name>
        <dbReference type="ChEBI" id="CHEBI:60240"/>
    </cofactor>
</comment>
<dbReference type="GO" id="GO:0005992">
    <property type="term" value="P:trehalose biosynthetic process"/>
    <property type="evidence" value="ECO:0007669"/>
    <property type="project" value="InterPro"/>
</dbReference>
<evidence type="ECO:0000256" key="1">
    <source>
        <dbReference type="ARBA" id="ARBA00000500"/>
    </source>
</evidence>
<dbReference type="OrthoDB" id="1732404at2759"/>
<evidence type="ECO:0000313" key="4">
    <source>
        <dbReference type="EMBL" id="TVU04056.1"/>
    </source>
</evidence>
<keyword evidence="3" id="KW-0378">Hydrolase</keyword>
<dbReference type="PANTHER" id="PTHR43768">
    <property type="entry name" value="TREHALOSE 6-PHOSPHATE PHOSPHATASE"/>
    <property type="match status" value="1"/>
</dbReference>
<dbReference type="InterPro" id="IPR023214">
    <property type="entry name" value="HAD_sf"/>
</dbReference>
<dbReference type="Pfam" id="PF02358">
    <property type="entry name" value="Trehalose_PPase"/>
    <property type="match status" value="1"/>
</dbReference>
<accession>A0A5J9SYC9</accession>
<dbReference type="GO" id="GO:0004805">
    <property type="term" value="F:trehalose-phosphatase activity"/>
    <property type="evidence" value="ECO:0007669"/>
    <property type="project" value="UniProtKB-EC"/>
</dbReference>
<evidence type="ECO:0000256" key="3">
    <source>
        <dbReference type="ARBA" id="ARBA00022801"/>
    </source>
</evidence>
<gene>
    <name evidence="4" type="ORF">EJB05_50384</name>
</gene>
<organism evidence="4 5">
    <name type="scientific">Eragrostis curvula</name>
    <name type="common">weeping love grass</name>
    <dbReference type="NCBI Taxonomy" id="38414"/>
    <lineage>
        <taxon>Eukaryota</taxon>
        <taxon>Viridiplantae</taxon>
        <taxon>Streptophyta</taxon>
        <taxon>Embryophyta</taxon>
        <taxon>Tracheophyta</taxon>
        <taxon>Spermatophyta</taxon>
        <taxon>Magnoliopsida</taxon>
        <taxon>Liliopsida</taxon>
        <taxon>Poales</taxon>
        <taxon>Poaceae</taxon>
        <taxon>PACMAD clade</taxon>
        <taxon>Chloridoideae</taxon>
        <taxon>Eragrostideae</taxon>
        <taxon>Eragrostidinae</taxon>
        <taxon>Eragrostis</taxon>
    </lineage>
</organism>
<dbReference type="EMBL" id="RWGY01000104">
    <property type="protein sequence ID" value="TVU04056.1"/>
    <property type="molecule type" value="Genomic_DNA"/>
</dbReference>
<dbReference type="InterPro" id="IPR044651">
    <property type="entry name" value="OTSB-like"/>
</dbReference>
<keyword evidence="5" id="KW-1185">Reference proteome</keyword>
<comment type="catalytic activity">
    <reaction evidence="1">
        <text>alpha,alpha-trehalose 6-phosphate + H2O = alpha,alpha-trehalose + phosphate</text>
        <dbReference type="Rhea" id="RHEA:23420"/>
        <dbReference type="ChEBI" id="CHEBI:15377"/>
        <dbReference type="ChEBI" id="CHEBI:16551"/>
        <dbReference type="ChEBI" id="CHEBI:43474"/>
        <dbReference type="ChEBI" id="CHEBI:58429"/>
        <dbReference type="EC" id="3.1.3.12"/>
    </reaction>
</comment>
<evidence type="ECO:0008006" key="6">
    <source>
        <dbReference type="Google" id="ProtNLM"/>
    </source>
</evidence>
<sequence length="135" mass="15788">MQPYRIPLCFFKVWVPEDLLIACEFSEEQRREVKSEAERKMFWRFVLISSGNKGNAVVFLLETLRLDNPDEVFPIYIGDDRTDEDAFEVLSDRSNGIGILVSEVNQEAHTFYTLRSPDEVWTIPLWHLLRNFSGS</sequence>
<evidence type="ECO:0000256" key="2">
    <source>
        <dbReference type="ARBA" id="ARBA00001968"/>
    </source>
</evidence>
<dbReference type="Gene3D" id="3.40.50.1000">
    <property type="entry name" value="HAD superfamily/HAD-like"/>
    <property type="match status" value="1"/>
</dbReference>
<name>A0A5J9SYC9_9POAL</name>
<protein>
    <recommendedName>
        <fullName evidence="6">Trehalose-phosphatase</fullName>
    </recommendedName>
</protein>
<dbReference type="Proteomes" id="UP000324897">
    <property type="component" value="Unassembled WGS sequence"/>
</dbReference>
<feature type="non-terminal residue" evidence="4">
    <location>
        <position position="1"/>
    </location>
</feature>
<dbReference type="InterPro" id="IPR036412">
    <property type="entry name" value="HAD-like_sf"/>
</dbReference>
<proteinExistence type="predicted"/>
<reference evidence="4 5" key="1">
    <citation type="journal article" date="2019" name="Sci. Rep.">
        <title>A high-quality genome of Eragrostis curvula grass provides insights into Poaceae evolution and supports new strategies to enhance forage quality.</title>
        <authorList>
            <person name="Carballo J."/>
            <person name="Santos B.A.C.M."/>
            <person name="Zappacosta D."/>
            <person name="Garbus I."/>
            <person name="Selva J.P."/>
            <person name="Gallo C.A."/>
            <person name="Diaz A."/>
            <person name="Albertini E."/>
            <person name="Caccamo M."/>
            <person name="Echenique V."/>
        </authorList>
    </citation>
    <scope>NUCLEOTIDE SEQUENCE [LARGE SCALE GENOMIC DNA]</scope>
    <source>
        <strain evidence="5">cv. Victoria</strain>
        <tissue evidence="4">Leaf</tissue>
    </source>
</reference>
<comment type="caution">
    <text evidence="4">The sequence shown here is derived from an EMBL/GenBank/DDBJ whole genome shotgun (WGS) entry which is preliminary data.</text>
</comment>
<dbReference type="AlphaFoldDB" id="A0A5J9SYC9"/>
<dbReference type="InterPro" id="IPR003337">
    <property type="entry name" value="Trehalose_PPase"/>
</dbReference>
<dbReference type="PANTHER" id="PTHR43768:SF35">
    <property type="entry name" value="TREHALOSE-PHOSPHATE PHOSPHATASE 5-RELATED"/>
    <property type="match status" value="1"/>
</dbReference>
<dbReference type="SUPFAM" id="SSF56784">
    <property type="entry name" value="HAD-like"/>
    <property type="match status" value="1"/>
</dbReference>